<dbReference type="EMBL" id="CP001823">
    <property type="protein sequence ID" value="ACZ39702.1"/>
    <property type="molecule type" value="Genomic_DNA"/>
</dbReference>
<feature type="domain" description="DinB-like" evidence="1">
    <location>
        <begin position="11"/>
        <end position="116"/>
    </location>
</feature>
<dbReference type="InterPro" id="IPR024775">
    <property type="entry name" value="DinB-like"/>
</dbReference>
<dbReference type="AlphaFoldDB" id="D1C756"/>
<reference evidence="3" key="1">
    <citation type="submission" date="2009-11" db="EMBL/GenBank/DDBJ databases">
        <title>The complete chromosome 1 of Sphaerobacter thermophilus DSM 20745.</title>
        <authorList>
            <person name="Lucas S."/>
            <person name="Copeland A."/>
            <person name="Lapidus A."/>
            <person name="Glavina del Rio T."/>
            <person name="Dalin E."/>
            <person name="Tice H."/>
            <person name="Bruce D."/>
            <person name="Goodwin L."/>
            <person name="Pitluck S."/>
            <person name="Kyrpides N."/>
            <person name="Mavromatis K."/>
            <person name="Ivanova N."/>
            <person name="Mikhailova N."/>
            <person name="LaButti K.M."/>
            <person name="Clum A."/>
            <person name="Sun H.I."/>
            <person name="Brettin T."/>
            <person name="Detter J.C."/>
            <person name="Han C."/>
            <person name="Larimer F."/>
            <person name="Land M."/>
            <person name="Hauser L."/>
            <person name="Markowitz V."/>
            <person name="Cheng J.F."/>
            <person name="Hugenholtz P."/>
            <person name="Woyke T."/>
            <person name="Wu D."/>
            <person name="Steenblock K."/>
            <person name="Schneider S."/>
            <person name="Pukall R."/>
            <person name="Goeker M."/>
            <person name="Klenk H.P."/>
            <person name="Eisen J.A."/>
        </authorList>
    </citation>
    <scope>NUCLEOTIDE SEQUENCE [LARGE SCALE GENOMIC DNA]</scope>
    <source>
        <strain evidence="3">ATCC 49802 / DSM 20745 / S 6022</strain>
    </source>
</reference>
<dbReference type="KEGG" id="sti:Sthe_2281"/>
<protein>
    <recommendedName>
        <fullName evidence="1">DinB-like domain-containing protein</fullName>
    </recommendedName>
</protein>
<keyword evidence="3" id="KW-1185">Reference proteome</keyword>
<dbReference type="HOGENOM" id="CLU_1651368_0_0_0"/>
<organism evidence="2 3">
    <name type="scientific">Sphaerobacter thermophilus (strain ATCC 49802 / DSM 20745 / KCCM 41009 / NCIMB 13125 / S 6022)</name>
    <dbReference type="NCBI Taxonomy" id="479434"/>
    <lineage>
        <taxon>Bacteria</taxon>
        <taxon>Pseudomonadati</taxon>
        <taxon>Thermomicrobiota</taxon>
        <taxon>Thermomicrobia</taxon>
        <taxon>Sphaerobacterales</taxon>
        <taxon>Sphaerobacterineae</taxon>
        <taxon>Sphaerobacteraceae</taxon>
        <taxon>Sphaerobacter</taxon>
    </lineage>
</organism>
<name>D1C756_SPHTD</name>
<accession>D1C756</accession>
<dbReference type="Pfam" id="PF12867">
    <property type="entry name" value="DinB_2"/>
    <property type="match status" value="1"/>
</dbReference>
<dbReference type="RefSeq" id="WP_012872743.1">
    <property type="nucleotide sequence ID" value="NC_013523.1"/>
</dbReference>
<evidence type="ECO:0000313" key="3">
    <source>
        <dbReference type="Proteomes" id="UP000002027"/>
    </source>
</evidence>
<dbReference type="SUPFAM" id="SSF109854">
    <property type="entry name" value="DinB/YfiT-like putative metalloenzymes"/>
    <property type="match status" value="1"/>
</dbReference>
<reference evidence="2 3" key="2">
    <citation type="journal article" date="2010" name="Stand. Genomic Sci.">
        <title>Complete genome sequence of Desulfohalobium retbaense type strain (HR(100)).</title>
        <authorList>
            <person name="Spring S."/>
            <person name="Nolan M."/>
            <person name="Lapidus A."/>
            <person name="Glavina Del Rio T."/>
            <person name="Copeland A."/>
            <person name="Tice H."/>
            <person name="Cheng J.F."/>
            <person name="Lucas S."/>
            <person name="Land M."/>
            <person name="Chen F."/>
            <person name="Bruce D."/>
            <person name="Goodwin L."/>
            <person name="Pitluck S."/>
            <person name="Ivanova N."/>
            <person name="Mavromatis K."/>
            <person name="Mikhailova N."/>
            <person name="Pati A."/>
            <person name="Chen A."/>
            <person name="Palaniappan K."/>
            <person name="Hauser L."/>
            <person name="Chang Y.J."/>
            <person name="Jeffries C.D."/>
            <person name="Munk C."/>
            <person name="Kiss H."/>
            <person name="Chain P."/>
            <person name="Han C."/>
            <person name="Brettin T."/>
            <person name="Detter J.C."/>
            <person name="Schuler E."/>
            <person name="Goker M."/>
            <person name="Rohde M."/>
            <person name="Bristow J."/>
            <person name="Eisen J.A."/>
            <person name="Markowitz V."/>
            <person name="Hugenholtz P."/>
            <person name="Kyrpides N.C."/>
            <person name="Klenk H.P."/>
        </authorList>
    </citation>
    <scope>NUCLEOTIDE SEQUENCE [LARGE SCALE GENOMIC DNA]</scope>
    <source>
        <strain evidence="3">ATCC 49802 / DSM 20745 / S 6022</strain>
    </source>
</reference>
<gene>
    <name evidence="2" type="ordered locus">Sthe_2281</name>
</gene>
<dbReference type="Proteomes" id="UP000002027">
    <property type="component" value="Chromosome 1"/>
</dbReference>
<proteinExistence type="predicted"/>
<dbReference type="OrthoDB" id="162566at2"/>
<dbReference type="STRING" id="479434.Sthe_2281"/>
<evidence type="ECO:0000313" key="2">
    <source>
        <dbReference type="EMBL" id="ACZ39702.1"/>
    </source>
</evidence>
<dbReference type="InterPro" id="IPR034660">
    <property type="entry name" value="DinB/YfiT-like"/>
</dbReference>
<evidence type="ECO:0000259" key="1">
    <source>
        <dbReference type="Pfam" id="PF12867"/>
    </source>
</evidence>
<dbReference type="InParanoid" id="D1C756"/>
<sequence length="149" mass="17057">MHPSNGLIERIETHWRELLAALEGIPEEHLLAPGAVGTWSVKDLLGHIAYWDGEATARVRRILAGEPARRPGEPHWQRRNAREAALRADWPLDRVWSELHDTHLALLLALQEAREAGKTIPRNIIAGCTYEHYQAHRDDLHAYREHLGR</sequence>
<dbReference type="Gene3D" id="1.20.120.450">
    <property type="entry name" value="dinb family like domain"/>
    <property type="match status" value="1"/>
</dbReference>